<evidence type="ECO:0000259" key="4">
    <source>
        <dbReference type="SMART" id="SM00822"/>
    </source>
</evidence>
<keyword evidence="6" id="KW-1185">Reference proteome</keyword>
<dbReference type="RefSeq" id="WP_123045473.1">
    <property type="nucleotide sequence ID" value="NZ_RDSR01000008.1"/>
</dbReference>
<keyword evidence="2" id="KW-0560">Oxidoreductase</keyword>
<reference evidence="5 6" key="1">
    <citation type="submission" date="2018-11" db="EMBL/GenBank/DDBJ databases">
        <title>Cryobacterium sp. nov., isolated from rhizosphere soil of lettuce.</title>
        <authorList>
            <person name="Wang Y."/>
        </authorList>
    </citation>
    <scope>NUCLEOTIDE SEQUENCE [LARGE SCALE GENOMIC DNA]</scope>
    <source>
        <strain evidence="5 6">NEAU-85</strain>
    </source>
</reference>
<comment type="similarity">
    <text evidence="1 3">Belongs to the short-chain dehydrogenases/reductases (SDR) family.</text>
</comment>
<dbReference type="AlphaFoldDB" id="A0A3M8LGI4"/>
<protein>
    <submittedName>
        <fullName evidence="5">SDR family oxidoreductase</fullName>
    </submittedName>
</protein>
<evidence type="ECO:0000313" key="6">
    <source>
        <dbReference type="Proteomes" id="UP000279859"/>
    </source>
</evidence>
<accession>A0A3M8LGI4</accession>
<dbReference type="Gene3D" id="3.40.50.720">
    <property type="entry name" value="NAD(P)-binding Rossmann-like Domain"/>
    <property type="match status" value="1"/>
</dbReference>
<dbReference type="GO" id="GO:0016491">
    <property type="term" value="F:oxidoreductase activity"/>
    <property type="evidence" value="ECO:0007669"/>
    <property type="project" value="UniProtKB-KW"/>
</dbReference>
<dbReference type="Pfam" id="PF00106">
    <property type="entry name" value="adh_short"/>
    <property type="match status" value="1"/>
</dbReference>
<evidence type="ECO:0000256" key="3">
    <source>
        <dbReference type="RuleBase" id="RU000363"/>
    </source>
</evidence>
<evidence type="ECO:0000256" key="2">
    <source>
        <dbReference type="ARBA" id="ARBA00023002"/>
    </source>
</evidence>
<feature type="domain" description="Ketoreductase" evidence="4">
    <location>
        <begin position="11"/>
        <end position="199"/>
    </location>
</feature>
<dbReference type="OrthoDB" id="9797538at2"/>
<evidence type="ECO:0000256" key="1">
    <source>
        <dbReference type="ARBA" id="ARBA00006484"/>
    </source>
</evidence>
<dbReference type="InterPro" id="IPR057326">
    <property type="entry name" value="KR_dom"/>
</dbReference>
<name>A0A3M8LGI4_9MICO</name>
<dbReference type="CDD" id="cd05233">
    <property type="entry name" value="SDR_c"/>
    <property type="match status" value="1"/>
</dbReference>
<dbReference type="EMBL" id="RDSR01000008">
    <property type="protein sequence ID" value="RNE63598.1"/>
    <property type="molecule type" value="Genomic_DNA"/>
</dbReference>
<dbReference type="InterPro" id="IPR036291">
    <property type="entry name" value="NAD(P)-bd_dom_sf"/>
</dbReference>
<dbReference type="PANTHER" id="PTHR44196:SF2">
    <property type="entry name" value="SHORT-CHAIN DEHYDROGENASE-RELATED"/>
    <property type="match status" value="1"/>
</dbReference>
<organism evidence="5 6">
    <name type="scientific">Cryobacterium tepidiphilum</name>
    <dbReference type="NCBI Taxonomy" id="2486026"/>
    <lineage>
        <taxon>Bacteria</taxon>
        <taxon>Bacillati</taxon>
        <taxon>Actinomycetota</taxon>
        <taxon>Actinomycetes</taxon>
        <taxon>Micrococcales</taxon>
        <taxon>Microbacteriaceae</taxon>
        <taxon>Cryobacterium</taxon>
    </lineage>
</organism>
<dbReference type="InterPro" id="IPR002347">
    <property type="entry name" value="SDR_fam"/>
</dbReference>
<evidence type="ECO:0000313" key="5">
    <source>
        <dbReference type="EMBL" id="RNE63598.1"/>
    </source>
</evidence>
<proteinExistence type="inferred from homology"/>
<dbReference type="Proteomes" id="UP000279859">
    <property type="component" value="Unassembled WGS sequence"/>
</dbReference>
<dbReference type="SMART" id="SM00822">
    <property type="entry name" value="PKS_KR"/>
    <property type="match status" value="1"/>
</dbReference>
<dbReference type="PRINTS" id="PR00081">
    <property type="entry name" value="GDHRDH"/>
</dbReference>
<dbReference type="PIRSF" id="PIRSF000126">
    <property type="entry name" value="11-beta-HSD1"/>
    <property type="match status" value="1"/>
</dbReference>
<sequence length="279" mass="29242">MASSVFNPIGTTALVTGASSGLGHAYAHRLAQRGADLVLVARRQERLEALAVDLAEKYGTVSTVIPTDLSQADAVATLVEDLREREVSVGTLVNNAGFATWGTFADLDPERERDEIAVNVQALTALTHAFLPGLLQQAVAAPGSAALVNIASVAAFTPMPHMAVYAATKAYVSSFTEALWHETRRTGLKVLTVCPGPVHTEFGQVARNEGLSPGGGLLTVDRVMNDTFAALDRATTPPRVVTGPESRVAAGLSTVLPRRLMAAAVGRFTSPARHPNAGL</sequence>
<dbReference type="PRINTS" id="PR00080">
    <property type="entry name" value="SDRFAMILY"/>
</dbReference>
<dbReference type="GO" id="GO:0016020">
    <property type="term" value="C:membrane"/>
    <property type="evidence" value="ECO:0007669"/>
    <property type="project" value="TreeGrafter"/>
</dbReference>
<comment type="caution">
    <text evidence="5">The sequence shown here is derived from an EMBL/GenBank/DDBJ whole genome shotgun (WGS) entry which is preliminary data.</text>
</comment>
<gene>
    <name evidence="5" type="ORF">EEJ31_06405</name>
</gene>
<dbReference type="SUPFAM" id="SSF51735">
    <property type="entry name" value="NAD(P)-binding Rossmann-fold domains"/>
    <property type="match status" value="1"/>
</dbReference>
<dbReference type="PANTHER" id="PTHR44196">
    <property type="entry name" value="DEHYDROGENASE/REDUCTASE SDR FAMILY MEMBER 7B"/>
    <property type="match status" value="1"/>
</dbReference>